<dbReference type="EMBL" id="GADI01003975">
    <property type="protein sequence ID" value="JAA69833.1"/>
    <property type="molecule type" value="mRNA"/>
</dbReference>
<evidence type="ECO:0000256" key="1">
    <source>
        <dbReference type="SAM" id="SignalP"/>
    </source>
</evidence>
<organism evidence="2">
    <name type="scientific">Ixodes ricinus</name>
    <name type="common">Common tick</name>
    <name type="synonym">Acarus ricinus</name>
    <dbReference type="NCBI Taxonomy" id="34613"/>
    <lineage>
        <taxon>Eukaryota</taxon>
        <taxon>Metazoa</taxon>
        <taxon>Ecdysozoa</taxon>
        <taxon>Arthropoda</taxon>
        <taxon>Chelicerata</taxon>
        <taxon>Arachnida</taxon>
        <taxon>Acari</taxon>
        <taxon>Parasitiformes</taxon>
        <taxon>Ixodida</taxon>
        <taxon>Ixodoidea</taxon>
        <taxon>Ixodidae</taxon>
        <taxon>Ixodinae</taxon>
        <taxon>Ixodes</taxon>
    </lineage>
</organism>
<feature type="chain" id="PRO_5005517383" evidence="1">
    <location>
        <begin position="23"/>
        <end position="67"/>
    </location>
</feature>
<dbReference type="AlphaFoldDB" id="A0A0K8RG46"/>
<evidence type="ECO:0000313" key="2">
    <source>
        <dbReference type="EMBL" id="JAA69833.1"/>
    </source>
</evidence>
<protein>
    <submittedName>
        <fullName evidence="2">Putative 5.3 kDa protein</fullName>
    </submittedName>
</protein>
<accession>A0A0K8RG46</accession>
<sequence length="67" mass="7756">MRVLTMVIASLLLLESFYFVECLRRHPKYKTKPGCGILCNPKQFNCGGRFCKRCIGGSYWTPYTCQQ</sequence>
<keyword evidence="1" id="KW-0732">Signal</keyword>
<name>A0A0K8RG46_IXORI</name>
<proteinExistence type="evidence at transcript level"/>
<feature type="signal peptide" evidence="1">
    <location>
        <begin position="1"/>
        <end position="22"/>
    </location>
</feature>
<reference evidence="2" key="1">
    <citation type="submission" date="2012-12" db="EMBL/GenBank/DDBJ databases">
        <title>Identification and characterization of a phenylalanine ammonia-lyase gene family in Isatis indigotica Fort.</title>
        <authorList>
            <person name="Liu Q."/>
            <person name="Chen J."/>
            <person name="Zhou X."/>
            <person name="Di P."/>
            <person name="Xiao Y."/>
            <person name="Xuan H."/>
            <person name="Zhang L."/>
            <person name="Chen W."/>
        </authorList>
    </citation>
    <scope>NUCLEOTIDE SEQUENCE</scope>
    <source>
        <tissue evidence="2">Salivary gland</tissue>
    </source>
</reference>